<protein>
    <submittedName>
        <fullName evidence="5">Crp/Fnr family transcriptional regulator</fullName>
    </submittedName>
</protein>
<dbReference type="SUPFAM" id="SSF46785">
    <property type="entry name" value="Winged helix' DNA-binding domain"/>
    <property type="match status" value="1"/>
</dbReference>
<dbReference type="GO" id="GO:0003677">
    <property type="term" value="F:DNA binding"/>
    <property type="evidence" value="ECO:0007669"/>
    <property type="project" value="UniProtKB-KW"/>
</dbReference>
<evidence type="ECO:0000256" key="1">
    <source>
        <dbReference type="ARBA" id="ARBA00023015"/>
    </source>
</evidence>
<proteinExistence type="predicted"/>
<dbReference type="PROSITE" id="PS51063">
    <property type="entry name" value="HTH_CRP_2"/>
    <property type="match status" value="1"/>
</dbReference>
<sequence>MSNSNLQLSTIDRFAVHTFSRRDKIPCNPNILWKIEEGAVRSFALSENRSIIPLGFWGKRDVIGQPLTYVQPCYLECLTETKVMSIESNQYWEIEPIMLAHIQQMQELLRIRHGQIRRRLECFLNWLGYKFGCLYDQKVIIELRLTHREIAEAIGTTRVTATRVLQELEEESLISYSPHNYLVLHRFSPFRCH</sequence>
<dbReference type="InterPro" id="IPR018335">
    <property type="entry name" value="Tscrpt_reg_HTH_Crp-type_CS"/>
</dbReference>
<evidence type="ECO:0000259" key="4">
    <source>
        <dbReference type="PROSITE" id="PS51063"/>
    </source>
</evidence>
<evidence type="ECO:0000313" key="5">
    <source>
        <dbReference type="EMBL" id="QDZ40180.1"/>
    </source>
</evidence>
<evidence type="ECO:0000256" key="3">
    <source>
        <dbReference type="ARBA" id="ARBA00023163"/>
    </source>
</evidence>
<evidence type="ECO:0000256" key="2">
    <source>
        <dbReference type="ARBA" id="ARBA00023125"/>
    </source>
</evidence>
<keyword evidence="6" id="KW-1185">Reference proteome</keyword>
<name>A0A5B8NPR6_9CHRO</name>
<dbReference type="EMBL" id="CP042326">
    <property type="protein sequence ID" value="QDZ40180.1"/>
    <property type="molecule type" value="Genomic_DNA"/>
</dbReference>
<dbReference type="AlphaFoldDB" id="A0A5B8NPR6"/>
<organism evidence="5 6">
    <name type="scientific">Euhalothece natronophila Z-M001</name>
    <dbReference type="NCBI Taxonomy" id="522448"/>
    <lineage>
        <taxon>Bacteria</taxon>
        <taxon>Bacillati</taxon>
        <taxon>Cyanobacteriota</taxon>
        <taxon>Cyanophyceae</taxon>
        <taxon>Oscillatoriophycideae</taxon>
        <taxon>Chroococcales</taxon>
        <taxon>Halothecacae</taxon>
        <taxon>Halothece cluster</taxon>
        <taxon>Euhalothece</taxon>
    </lineage>
</organism>
<dbReference type="Pfam" id="PF13545">
    <property type="entry name" value="HTH_Crp_2"/>
    <property type="match status" value="1"/>
</dbReference>
<feature type="domain" description="HTH crp-type" evidence="4">
    <location>
        <begin position="114"/>
        <end position="187"/>
    </location>
</feature>
<dbReference type="OrthoDB" id="581549at2"/>
<accession>A0A5B8NPR6</accession>
<dbReference type="PROSITE" id="PS00042">
    <property type="entry name" value="HTH_CRP_1"/>
    <property type="match status" value="1"/>
</dbReference>
<keyword evidence="3" id="KW-0804">Transcription</keyword>
<dbReference type="RefSeq" id="WP_146295865.1">
    <property type="nucleotide sequence ID" value="NZ_CP042326.1"/>
</dbReference>
<keyword evidence="1" id="KW-0805">Transcription regulation</keyword>
<dbReference type="CDD" id="cd00092">
    <property type="entry name" value="HTH_CRP"/>
    <property type="match status" value="1"/>
</dbReference>
<dbReference type="InterPro" id="IPR014710">
    <property type="entry name" value="RmlC-like_jellyroll"/>
</dbReference>
<dbReference type="SMART" id="SM00419">
    <property type="entry name" value="HTH_CRP"/>
    <property type="match status" value="1"/>
</dbReference>
<dbReference type="InterPro" id="IPR018490">
    <property type="entry name" value="cNMP-bd_dom_sf"/>
</dbReference>
<dbReference type="Gene3D" id="2.60.120.10">
    <property type="entry name" value="Jelly Rolls"/>
    <property type="match status" value="1"/>
</dbReference>
<dbReference type="KEGG" id="enn:FRE64_09600"/>
<dbReference type="PRINTS" id="PR00034">
    <property type="entry name" value="HTHCRP"/>
</dbReference>
<gene>
    <name evidence="5" type="ORF">FRE64_09600</name>
</gene>
<keyword evidence="2" id="KW-0238">DNA-binding</keyword>
<reference evidence="5" key="1">
    <citation type="submission" date="2019-08" db="EMBL/GenBank/DDBJ databases">
        <title>Carotenoids and Carotenoid Binding Proteins in the Halophilic Cyanobacterium Euhalothece sp. ZM00.</title>
        <authorList>
            <person name="Cho S.M."/>
            <person name="Song J.Y."/>
            <person name="Park Y.-I."/>
        </authorList>
    </citation>
    <scope>NUCLEOTIDE SEQUENCE [LARGE SCALE GENOMIC DNA]</scope>
    <source>
        <strain evidence="5">Z-M001</strain>
    </source>
</reference>
<evidence type="ECO:0000313" key="6">
    <source>
        <dbReference type="Proteomes" id="UP000318453"/>
    </source>
</evidence>
<dbReference type="InterPro" id="IPR012318">
    <property type="entry name" value="HTH_CRP"/>
</dbReference>
<dbReference type="InterPro" id="IPR036390">
    <property type="entry name" value="WH_DNA-bd_sf"/>
</dbReference>
<dbReference type="GO" id="GO:0003700">
    <property type="term" value="F:DNA-binding transcription factor activity"/>
    <property type="evidence" value="ECO:0007669"/>
    <property type="project" value="InterPro"/>
</dbReference>
<dbReference type="SUPFAM" id="SSF51206">
    <property type="entry name" value="cAMP-binding domain-like"/>
    <property type="match status" value="1"/>
</dbReference>
<dbReference type="Proteomes" id="UP000318453">
    <property type="component" value="Chromosome"/>
</dbReference>